<dbReference type="InterPro" id="IPR047187">
    <property type="entry name" value="SF1_C_Upf1"/>
</dbReference>
<dbReference type="CDD" id="cd18808">
    <property type="entry name" value="SF1_C_Upf1"/>
    <property type="match status" value="1"/>
</dbReference>
<dbReference type="PANTHER" id="PTHR10887">
    <property type="entry name" value="DNA2/NAM7 HELICASE FAMILY"/>
    <property type="match status" value="1"/>
</dbReference>
<dbReference type="SUPFAM" id="SSF52540">
    <property type="entry name" value="P-loop containing nucleoside triphosphate hydrolases"/>
    <property type="match status" value="1"/>
</dbReference>
<protein>
    <recommendedName>
        <fullName evidence="6">Intron-binding protein aquarius</fullName>
    </recommendedName>
</protein>
<dbReference type="EMBL" id="LGRX02015884">
    <property type="protein sequence ID" value="KAK3262894.1"/>
    <property type="molecule type" value="Genomic_DNA"/>
</dbReference>
<evidence type="ECO:0000313" key="5">
    <source>
        <dbReference type="Proteomes" id="UP001190700"/>
    </source>
</evidence>
<sequence>IARLFNINEEVAYTCETAAHFYLLHVLSRWEEFLDKVKRLAPQKETEAEKAALVKELFPFTEYFANAPQPLLKGATQEEHMSSAHACFEHLRVMFRELEECRAFELMKNQGDRSNYLLTRQAKIVAMTCTHAAMKRHDFVKLGFKYDNLLMEESAQILEIETFIPMLLQKQEDGISRLKRVILIGDHHQLPPVVKNQAFQKYSHMDQSLFMRFVRLGTPYIELNRQGRARPSLAQLYNWRYRDLQDLEATKTEARFLDANAGFAHDYQFIDVEDYEGQGESEPTPHFFQNLGEAEYVVTMFQYMRLLGYPAKKISIITTYRGQKHLIRDVLNARCANHPLFGKPAKVATVDKFQGQQNDYILLSLVRTKNVGHVRDVRRLVVAMSRSRLGLYIFGRRELFENCYELAPTFRTLLARPDKLALVPTETFPAKRKLTAKVKPYLVDSILTMNVVVNQLVNRWQVQQQAQLMGTPETPMELAEMVAPAPEAAAAEPMQEGEAQSAVNEDAGTIESAPADTEMT</sequence>
<proteinExistence type="predicted"/>
<name>A0AAE0KWC4_9CHLO</name>
<feature type="region of interest" description="Disordered" evidence="1">
    <location>
        <begin position="485"/>
        <end position="520"/>
    </location>
</feature>
<dbReference type="FunFam" id="3.40.50.300:FF:000507">
    <property type="entry name" value="Pre-mRNA-splicing factor"/>
    <property type="match status" value="1"/>
</dbReference>
<dbReference type="FunFam" id="3.40.50.300:FF:003210">
    <property type="entry name" value="RNA helicase aquarius"/>
    <property type="match status" value="1"/>
</dbReference>
<feature type="domain" description="DNA2/NAM7 helicase-like C-terminal" evidence="3">
    <location>
        <begin position="205"/>
        <end position="397"/>
    </location>
</feature>
<dbReference type="InterPro" id="IPR045055">
    <property type="entry name" value="DNA2/NAM7-like"/>
</dbReference>
<dbReference type="Proteomes" id="UP001190700">
    <property type="component" value="Unassembled WGS sequence"/>
</dbReference>
<gene>
    <name evidence="4" type="ORF">CYMTET_28276</name>
</gene>
<organism evidence="4 5">
    <name type="scientific">Cymbomonas tetramitiformis</name>
    <dbReference type="NCBI Taxonomy" id="36881"/>
    <lineage>
        <taxon>Eukaryota</taxon>
        <taxon>Viridiplantae</taxon>
        <taxon>Chlorophyta</taxon>
        <taxon>Pyramimonadophyceae</taxon>
        <taxon>Pyramimonadales</taxon>
        <taxon>Pyramimonadaceae</taxon>
        <taxon>Cymbomonas</taxon>
    </lineage>
</organism>
<feature type="compositionally biased region" description="Low complexity" evidence="1">
    <location>
        <begin position="485"/>
        <end position="499"/>
    </location>
</feature>
<feature type="non-terminal residue" evidence="4">
    <location>
        <position position="1"/>
    </location>
</feature>
<dbReference type="AlphaFoldDB" id="A0AAE0KWC4"/>
<dbReference type="InterPro" id="IPR041677">
    <property type="entry name" value="DNA2/NAM7_AAA_11"/>
</dbReference>
<evidence type="ECO:0000256" key="1">
    <source>
        <dbReference type="SAM" id="MobiDB-lite"/>
    </source>
</evidence>
<dbReference type="GO" id="GO:0071013">
    <property type="term" value="C:catalytic step 2 spliceosome"/>
    <property type="evidence" value="ECO:0007669"/>
    <property type="project" value="TreeGrafter"/>
</dbReference>
<dbReference type="InterPro" id="IPR041679">
    <property type="entry name" value="DNA2/NAM7-like_C"/>
</dbReference>
<dbReference type="Gene3D" id="3.40.50.300">
    <property type="entry name" value="P-loop containing nucleotide triphosphate hydrolases"/>
    <property type="match status" value="2"/>
</dbReference>
<comment type="caution">
    <text evidence="4">The sequence shown here is derived from an EMBL/GenBank/DDBJ whole genome shotgun (WGS) entry which is preliminary data.</text>
</comment>
<evidence type="ECO:0000259" key="2">
    <source>
        <dbReference type="Pfam" id="PF13086"/>
    </source>
</evidence>
<dbReference type="GO" id="GO:0004386">
    <property type="term" value="F:helicase activity"/>
    <property type="evidence" value="ECO:0007669"/>
    <property type="project" value="InterPro"/>
</dbReference>
<evidence type="ECO:0000259" key="3">
    <source>
        <dbReference type="Pfam" id="PF13087"/>
    </source>
</evidence>
<evidence type="ECO:0008006" key="6">
    <source>
        <dbReference type="Google" id="ProtNLM"/>
    </source>
</evidence>
<evidence type="ECO:0000313" key="4">
    <source>
        <dbReference type="EMBL" id="KAK3262894.1"/>
    </source>
</evidence>
<dbReference type="InterPro" id="IPR027417">
    <property type="entry name" value="P-loop_NTPase"/>
</dbReference>
<reference evidence="4 5" key="1">
    <citation type="journal article" date="2015" name="Genome Biol. Evol.">
        <title>Comparative Genomics of a Bacterivorous Green Alga Reveals Evolutionary Causalities and Consequences of Phago-Mixotrophic Mode of Nutrition.</title>
        <authorList>
            <person name="Burns J.A."/>
            <person name="Paasch A."/>
            <person name="Narechania A."/>
            <person name="Kim E."/>
        </authorList>
    </citation>
    <scope>NUCLEOTIDE SEQUENCE [LARGE SCALE GENOMIC DNA]</scope>
    <source>
        <strain evidence="4 5">PLY_AMNH</strain>
    </source>
</reference>
<accession>A0AAE0KWC4</accession>
<dbReference type="Pfam" id="PF13086">
    <property type="entry name" value="AAA_11"/>
    <property type="match status" value="1"/>
</dbReference>
<feature type="domain" description="DNA2/NAM7 helicase helicase" evidence="2">
    <location>
        <begin position="66"/>
        <end position="196"/>
    </location>
</feature>
<dbReference type="PANTHER" id="PTHR10887:SF5">
    <property type="entry name" value="RNA HELICASE AQUARIUS"/>
    <property type="match status" value="1"/>
</dbReference>
<dbReference type="GO" id="GO:0003729">
    <property type="term" value="F:mRNA binding"/>
    <property type="evidence" value="ECO:0007669"/>
    <property type="project" value="TreeGrafter"/>
</dbReference>
<keyword evidence="5" id="KW-1185">Reference proteome</keyword>
<dbReference type="Pfam" id="PF13087">
    <property type="entry name" value="AAA_12"/>
    <property type="match status" value="1"/>
</dbReference>